<feature type="region of interest" description="Disordered" evidence="3">
    <location>
        <begin position="350"/>
        <end position="380"/>
    </location>
</feature>
<evidence type="ECO:0000313" key="5">
    <source>
        <dbReference type="Proteomes" id="UP000658997"/>
    </source>
</evidence>
<dbReference type="Gene3D" id="1.25.40.10">
    <property type="entry name" value="Tetratricopeptide repeat domain"/>
    <property type="match status" value="2"/>
</dbReference>
<dbReference type="InterPro" id="IPR011990">
    <property type="entry name" value="TPR-like_helical_dom_sf"/>
</dbReference>
<evidence type="ECO:0000256" key="1">
    <source>
        <dbReference type="PROSITE-ProRule" id="PRU00708"/>
    </source>
</evidence>
<feature type="compositionally biased region" description="Polar residues" evidence="3">
    <location>
        <begin position="843"/>
        <end position="856"/>
    </location>
</feature>
<dbReference type="PANTHER" id="PTHR47934">
    <property type="entry name" value="PENTATRICOPEPTIDE REPEAT-CONTAINING PROTEIN PET309, MITOCHONDRIAL"/>
    <property type="match status" value="1"/>
</dbReference>
<dbReference type="Proteomes" id="UP000658997">
    <property type="component" value="Unassembled WGS sequence"/>
</dbReference>
<evidence type="ECO:0000313" key="4">
    <source>
        <dbReference type="EMBL" id="SYW78194.1"/>
    </source>
</evidence>
<dbReference type="PANTHER" id="PTHR47934:SF6">
    <property type="entry name" value="MITOCHONDRIAL GROUP I INTRON SPLICING FACTOR CCM1-RELATED"/>
    <property type="match status" value="1"/>
</dbReference>
<feature type="region of interest" description="Disordered" evidence="3">
    <location>
        <begin position="52"/>
        <end position="127"/>
    </location>
</feature>
<feature type="region of interest" description="Disordered" evidence="3">
    <location>
        <begin position="1129"/>
        <end position="1150"/>
    </location>
</feature>
<feature type="compositionally biased region" description="Polar residues" evidence="3">
    <location>
        <begin position="821"/>
        <end position="836"/>
    </location>
</feature>
<feature type="region of interest" description="Disordered" evidence="3">
    <location>
        <begin position="804"/>
        <end position="872"/>
    </location>
</feature>
<feature type="compositionally biased region" description="Polar residues" evidence="3">
    <location>
        <begin position="52"/>
        <end position="72"/>
    </location>
</feature>
<feature type="compositionally biased region" description="Basic and acidic residues" evidence="3">
    <location>
        <begin position="78"/>
        <end position="102"/>
    </location>
</feature>
<evidence type="ECO:0000256" key="3">
    <source>
        <dbReference type="SAM" id="MobiDB-lite"/>
    </source>
</evidence>
<feature type="repeat" description="PPR" evidence="1">
    <location>
        <begin position="724"/>
        <end position="758"/>
    </location>
</feature>
<dbReference type="InterPro" id="IPR002885">
    <property type="entry name" value="PPR_rpt"/>
</dbReference>
<reference evidence="4" key="1">
    <citation type="submission" date="2018-08" db="EMBL/GenBank/DDBJ databases">
        <authorList>
            <person name="Guldener U."/>
        </authorList>
    </citation>
    <scope>NUCLEOTIDE SEQUENCE</scope>
    <source>
        <strain evidence="4">UB2</strain>
    </source>
</reference>
<gene>
    <name evidence="4" type="ORF">UBRO2_02386</name>
</gene>
<feature type="coiled-coil region" evidence="2">
    <location>
        <begin position="148"/>
        <end position="175"/>
    </location>
</feature>
<feature type="compositionally biased region" description="Polar residues" evidence="3">
    <location>
        <begin position="352"/>
        <end position="367"/>
    </location>
</feature>
<dbReference type="AlphaFoldDB" id="A0A8H8TQZ0"/>
<dbReference type="GO" id="GO:0005739">
    <property type="term" value="C:mitochondrion"/>
    <property type="evidence" value="ECO:0007669"/>
    <property type="project" value="TreeGrafter"/>
</dbReference>
<sequence length="1203" mass="134000">MVDRIPSRSQHAVASFLSLLRFPSNESSRLNAVASKSYSTLITTTNALPSISRGPQSSYSRTFTSTPHTNVSAHRKQAGREKARLRSMRLEEKVLRRREKDGYPTLSSPSSPRRRPRDPVEEETDSTIREYMARTGPRGERLTLAQQERLLKQELRGLGLQLEKLEKKAKADEATQYLPELDDHTLEEIYEALILPPPPTKEEVRLARLEDGRRERGLLKSERGRKGVLPISVAEEKKGRLTRDLKQRLLDAREKGRVLLPPSTSSVKKEAATLAEVDLELEGQEEEVDMAAFPYAERQEIRLQQLFARLALVHSTPDPQTSGGSESLQEVKSSLATRIAKILQEHKYELPSSAQKLQPDNTQTSEDATGAAQLPPFKEVRLDTNTASLPTSTNTEGDPHAAEVPVPCTKAEVDLVEKAELMINNLTSTESRTFMLDSIERTIRSASLSSSANPQPASIPLGVASIDEWTALAVSSARSSDFPTLTRTLDLMQLSGYKPPLSTYNSILNAFASSGDVASCQTYLYLLTSQGVTPDEYTHHTLVKAYATAEQYLPAIQLLNSLESSGAPASMATYTLLISRLLSPTATVKGEEKPELQTLAWNLFYHMRLNAHPIPDAPLYALMIRACARGIPQPTEIDTPTTTSQKEGFSDAERALDLFREMTTRYNVRPNAEVYNSLILACARRKDFYLEAFRLLREMVELELSNPTLETGGGVEGMMRFTPDRYTFNALLQGCARNRDLARARWVLAEMIRTTLPLFDDEVRKNLGRAEVLELVVKRPGEETMCHIFHTYASYTPPLKREQLQMTPSAPQQSAPTPPSEGNSNSDTTPTGSKSEATFVEQGGTSELATQTNTQLEKAKDDAEEEETSAEEAAQIFSSLIPQTSSDLVSEARSLFARILADQPSPLPHSSAGLIEGPLGGVTPSVRLVNSYLTVLAAHLPPQHRVWVLYSTLSPDPEAELESGLFQKLGLVANEHAYRIILEAMRDAAEGETGLVREVWEELQSFLSHKQSTGGKEVVRIDGAKQEEKVDAIQIKRCWTAYLHFWAKNNHLSHPNKEGKDGLDYAVDLFRQFYDSYPPVVELGKRSKKAQKRQKEALSASLRPSGELGDLDLSPLPIPLQSLQTLQQLQSSAPTKPEKEEQTEVVQESEAERGELEWMLGKPTLTFLDVELLHHRLVRFGRTKDLAFVSWILHRYAAANRKR</sequence>
<proteinExistence type="predicted"/>
<dbReference type="EMBL" id="ULHB01000036">
    <property type="protein sequence ID" value="SYW78194.1"/>
    <property type="molecule type" value="Genomic_DNA"/>
</dbReference>
<accession>A0A8H8TQZ0</accession>
<protein>
    <submittedName>
        <fullName evidence="4">Uncharacterized protein</fullName>
    </submittedName>
</protein>
<keyword evidence="2" id="KW-0175">Coiled coil</keyword>
<evidence type="ECO:0000256" key="2">
    <source>
        <dbReference type="SAM" id="Coils"/>
    </source>
</evidence>
<dbReference type="GO" id="GO:0003729">
    <property type="term" value="F:mRNA binding"/>
    <property type="evidence" value="ECO:0007669"/>
    <property type="project" value="TreeGrafter"/>
</dbReference>
<dbReference type="GO" id="GO:0006396">
    <property type="term" value="P:RNA processing"/>
    <property type="evidence" value="ECO:0007669"/>
    <property type="project" value="TreeGrafter"/>
</dbReference>
<comment type="caution">
    <text evidence="4">The sequence shown here is derived from an EMBL/GenBank/DDBJ whole genome shotgun (WGS) entry which is preliminary data.</text>
</comment>
<dbReference type="PROSITE" id="PS51375">
    <property type="entry name" value="PPR"/>
    <property type="match status" value="2"/>
</dbReference>
<name>A0A8H8TQZ0_9BASI</name>
<feature type="repeat" description="PPR" evidence="1">
    <location>
        <begin position="671"/>
        <end position="706"/>
    </location>
</feature>
<dbReference type="InterPro" id="IPR051114">
    <property type="entry name" value="Mito_RNA_Proc_CCM1"/>
</dbReference>
<dbReference type="Pfam" id="PF01535">
    <property type="entry name" value="PPR"/>
    <property type="match status" value="3"/>
</dbReference>
<keyword evidence="5" id="KW-1185">Reference proteome</keyword>
<organism evidence="4 5">
    <name type="scientific">Ustilago bromivora</name>
    <dbReference type="NCBI Taxonomy" id="307758"/>
    <lineage>
        <taxon>Eukaryota</taxon>
        <taxon>Fungi</taxon>
        <taxon>Dikarya</taxon>
        <taxon>Basidiomycota</taxon>
        <taxon>Ustilaginomycotina</taxon>
        <taxon>Ustilaginomycetes</taxon>
        <taxon>Ustilaginales</taxon>
        <taxon>Ustilaginaceae</taxon>
        <taxon>Ustilago</taxon>
    </lineage>
</organism>
<dbReference type="GO" id="GO:0007005">
    <property type="term" value="P:mitochondrion organization"/>
    <property type="evidence" value="ECO:0007669"/>
    <property type="project" value="TreeGrafter"/>
</dbReference>